<dbReference type="SMART" id="SM00407">
    <property type="entry name" value="IGc1"/>
    <property type="match status" value="1"/>
</dbReference>
<sequence>MNRVLRSHLPSYPATAIEGDDNFVKKCITVDSDSPGTKVTVDPNNPTPSQPSLTILKSADSSGSTACLARDFYPPELKMSMNADSPVLYETTEPVLSSGKYRAVKVANITSNEDVHCSVQHHNQKFNTILASERPPVLTTPAPTTSLMEVCRTSTLSLQDEDMEKMNALSITVLGLRVLLTKNIALNMLLVTRYLYF</sequence>
<protein>
    <recommendedName>
        <fullName evidence="1">Immunoglobulin C1-set domain-containing protein</fullName>
    </recommendedName>
</protein>
<evidence type="ECO:0000313" key="2">
    <source>
        <dbReference type="EMBL" id="KAH1181886.1"/>
    </source>
</evidence>
<dbReference type="Pfam" id="PF07654">
    <property type="entry name" value="C1-set"/>
    <property type="match status" value="1"/>
</dbReference>
<organism evidence="2 3">
    <name type="scientific">Mauremys mutica</name>
    <name type="common">yellowpond turtle</name>
    <dbReference type="NCBI Taxonomy" id="74926"/>
    <lineage>
        <taxon>Eukaryota</taxon>
        <taxon>Metazoa</taxon>
        <taxon>Chordata</taxon>
        <taxon>Craniata</taxon>
        <taxon>Vertebrata</taxon>
        <taxon>Euteleostomi</taxon>
        <taxon>Archelosauria</taxon>
        <taxon>Testudinata</taxon>
        <taxon>Testudines</taxon>
        <taxon>Cryptodira</taxon>
        <taxon>Durocryptodira</taxon>
        <taxon>Testudinoidea</taxon>
        <taxon>Geoemydidae</taxon>
        <taxon>Geoemydinae</taxon>
        <taxon>Mauremys</taxon>
    </lineage>
</organism>
<comment type="caution">
    <text evidence="2">The sequence shown here is derived from an EMBL/GenBank/DDBJ whole genome shotgun (WGS) entry which is preliminary data.</text>
</comment>
<dbReference type="InterPro" id="IPR013783">
    <property type="entry name" value="Ig-like_fold"/>
</dbReference>
<name>A0A9D3XL93_9SAUR</name>
<dbReference type="SUPFAM" id="SSF48726">
    <property type="entry name" value="Immunoglobulin"/>
    <property type="match status" value="1"/>
</dbReference>
<gene>
    <name evidence="2" type="ORF">KIL84_009640</name>
</gene>
<dbReference type="EMBL" id="JAHDVG010000467">
    <property type="protein sequence ID" value="KAH1181886.1"/>
    <property type="molecule type" value="Genomic_DNA"/>
</dbReference>
<dbReference type="AlphaFoldDB" id="A0A9D3XL93"/>
<keyword evidence="3" id="KW-1185">Reference proteome</keyword>
<dbReference type="InterPro" id="IPR003597">
    <property type="entry name" value="Ig_C1-set"/>
</dbReference>
<reference evidence="2" key="1">
    <citation type="submission" date="2021-09" db="EMBL/GenBank/DDBJ databases">
        <title>The genome of Mauremys mutica provides insights into the evolution of semi-aquatic lifestyle.</title>
        <authorList>
            <person name="Gong S."/>
            <person name="Gao Y."/>
        </authorList>
    </citation>
    <scope>NUCLEOTIDE SEQUENCE</scope>
    <source>
        <strain evidence="2">MM-2020</strain>
        <tissue evidence="2">Muscle</tissue>
    </source>
</reference>
<dbReference type="Proteomes" id="UP000827986">
    <property type="component" value="Unassembled WGS sequence"/>
</dbReference>
<accession>A0A9D3XL93</accession>
<feature type="domain" description="Immunoglobulin C1-set" evidence="1">
    <location>
        <begin position="62"/>
        <end position="127"/>
    </location>
</feature>
<dbReference type="InterPro" id="IPR036179">
    <property type="entry name" value="Ig-like_dom_sf"/>
</dbReference>
<proteinExistence type="predicted"/>
<dbReference type="Gene3D" id="2.60.40.10">
    <property type="entry name" value="Immunoglobulins"/>
    <property type="match status" value="1"/>
</dbReference>
<evidence type="ECO:0000313" key="3">
    <source>
        <dbReference type="Proteomes" id="UP000827986"/>
    </source>
</evidence>
<evidence type="ECO:0000259" key="1">
    <source>
        <dbReference type="SMART" id="SM00407"/>
    </source>
</evidence>